<dbReference type="Proteomes" id="UP000265520">
    <property type="component" value="Unassembled WGS sequence"/>
</dbReference>
<dbReference type="AlphaFoldDB" id="A0A392VSZ8"/>
<dbReference type="EMBL" id="LXQA011222374">
    <property type="protein sequence ID" value="MCI89550.1"/>
    <property type="molecule type" value="Genomic_DNA"/>
</dbReference>
<name>A0A392VSZ8_9FABA</name>
<proteinExistence type="predicted"/>
<feature type="non-terminal residue" evidence="1">
    <location>
        <position position="1"/>
    </location>
</feature>
<evidence type="ECO:0000313" key="2">
    <source>
        <dbReference type="Proteomes" id="UP000265520"/>
    </source>
</evidence>
<sequence length="65" mass="7480">VQHQELEADNKQYNDEHVKENVYTVFAGQQEKVLDCSDWSDDSEDVPETQVVKSASKYLYVLSSI</sequence>
<comment type="caution">
    <text evidence="1">The sequence shown here is derived from an EMBL/GenBank/DDBJ whole genome shotgun (WGS) entry which is preliminary data.</text>
</comment>
<protein>
    <submittedName>
        <fullName evidence="1">Uncharacterized protein</fullName>
    </submittedName>
</protein>
<accession>A0A392VSZ8</accession>
<evidence type="ECO:0000313" key="1">
    <source>
        <dbReference type="EMBL" id="MCI89550.1"/>
    </source>
</evidence>
<organism evidence="1 2">
    <name type="scientific">Trifolium medium</name>
    <dbReference type="NCBI Taxonomy" id="97028"/>
    <lineage>
        <taxon>Eukaryota</taxon>
        <taxon>Viridiplantae</taxon>
        <taxon>Streptophyta</taxon>
        <taxon>Embryophyta</taxon>
        <taxon>Tracheophyta</taxon>
        <taxon>Spermatophyta</taxon>
        <taxon>Magnoliopsida</taxon>
        <taxon>eudicotyledons</taxon>
        <taxon>Gunneridae</taxon>
        <taxon>Pentapetalae</taxon>
        <taxon>rosids</taxon>
        <taxon>fabids</taxon>
        <taxon>Fabales</taxon>
        <taxon>Fabaceae</taxon>
        <taxon>Papilionoideae</taxon>
        <taxon>50 kb inversion clade</taxon>
        <taxon>NPAAA clade</taxon>
        <taxon>Hologalegina</taxon>
        <taxon>IRL clade</taxon>
        <taxon>Trifolieae</taxon>
        <taxon>Trifolium</taxon>
    </lineage>
</organism>
<keyword evidence="2" id="KW-1185">Reference proteome</keyword>
<reference evidence="1 2" key="1">
    <citation type="journal article" date="2018" name="Front. Plant Sci.">
        <title>Red Clover (Trifolium pratense) and Zigzag Clover (T. medium) - A Picture of Genomic Similarities and Differences.</title>
        <authorList>
            <person name="Dluhosova J."/>
            <person name="Istvanek J."/>
            <person name="Nedelnik J."/>
            <person name="Repkova J."/>
        </authorList>
    </citation>
    <scope>NUCLEOTIDE SEQUENCE [LARGE SCALE GENOMIC DNA]</scope>
    <source>
        <strain evidence="2">cv. 10/8</strain>
        <tissue evidence="1">Leaf</tissue>
    </source>
</reference>